<dbReference type="EMBL" id="MLAK01000545">
    <property type="protein sequence ID" value="OHT13244.1"/>
    <property type="molecule type" value="Genomic_DNA"/>
</dbReference>
<keyword evidence="3" id="KW-1185">Reference proteome</keyword>
<feature type="compositionally biased region" description="Polar residues" evidence="1">
    <location>
        <begin position="187"/>
        <end position="201"/>
    </location>
</feature>
<evidence type="ECO:0000313" key="3">
    <source>
        <dbReference type="Proteomes" id="UP000179807"/>
    </source>
</evidence>
<feature type="region of interest" description="Disordered" evidence="1">
    <location>
        <begin position="187"/>
        <end position="216"/>
    </location>
</feature>
<dbReference type="GeneID" id="94833840"/>
<evidence type="ECO:0000256" key="1">
    <source>
        <dbReference type="SAM" id="MobiDB-lite"/>
    </source>
</evidence>
<dbReference type="AlphaFoldDB" id="A0A1J4KU00"/>
<feature type="compositionally biased region" description="Acidic residues" evidence="1">
    <location>
        <begin position="205"/>
        <end position="216"/>
    </location>
</feature>
<sequence length="538" mass="61837">MNEHFRLRERSPFLDKQNISSSLHLLHEADLNNDEGITEFMNSIFDLQLAHSDLIDEINIFLEFVKNGRVQIQFISMKFYEGIIDLFSQRSTTKCIKTSILNIVMKLFEICPDLIDIFADKFFFRDVFNEMNSRNSCSLKKCLEVINNFLLKSFSAYIFFNTHKLLETVLNNIITIDNSYFASLENPNRNNNNDSHQNVKNSKNEEEEEEDIYADDDYGIDGDDDDDSCRLIDVLYASFHACIESPFALLTAELASFSVNFCLDRILKYVNCQCLDRINLEIFIILGELIIFLEPVEFNEKILATNLLVSIMTLIDVNNIEKSACVLLLLCNATYKSDLACLQLINSHGNPIKILSDCMTNITFNEKCSKSVLKIINNIITYCLYNRDLHGFIEECIGIISFKSMISFILKNGCSKLKEEIFLLISQLLFYSTSENMLKFVSEIMIYDELIPMIEMGDCDGAKGALIISKKLIELIDNSPESFHQYEPLADFFDVILSEEMCDSLNTFLSHTITQEELNECAQNILNWIHKKMGNEGN</sequence>
<name>A0A1J4KU00_9EUKA</name>
<dbReference type="Proteomes" id="UP000179807">
    <property type="component" value="Unassembled WGS sequence"/>
</dbReference>
<comment type="caution">
    <text evidence="2">The sequence shown here is derived from an EMBL/GenBank/DDBJ whole genome shotgun (WGS) entry which is preliminary data.</text>
</comment>
<protein>
    <submittedName>
        <fullName evidence="2">Uncharacterized protein</fullName>
    </submittedName>
</protein>
<organism evidence="2 3">
    <name type="scientific">Tritrichomonas foetus</name>
    <dbReference type="NCBI Taxonomy" id="1144522"/>
    <lineage>
        <taxon>Eukaryota</taxon>
        <taxon>Metamonada</taxon>
        <taxon>Parabasalia</taxon>
        <taxon>Tritrichomonadida</taxon>
        <taxon>Tritrichomonadidae</taxon>
        <taxon>Tritrichomonas</taxon>
    </lineage>
</organism>
<accession>A0A1J4KU00</accession>
<reference evidence="2" key="1">
    <citation type="submission" date="2016-10" db="EMBL/GenBank/DDBJ databases">
        <authorList>
            <person name="Benchimol M."/>
            <person name="Almeida L.G."/>
            <person name="Vasconcelos A.T."/>
            <person name="Perreira-Neves A."/>
            <person name="Rosa I.A."/>
            <person name="Tasca T."/>
            <person name="Bogo M.R."/>
            <person name="de Souza W."/>
        </authorList>
    </citation>
    <scope>NUCLEOTIDE SEQUENCE [LARGE SCALE GENOMIC DNA]</scope>
    <source>
        <strain evidence="2">K</strain>
    </source>
</reference>
<dbReference type="VEuPathDB" id="TrichDB:TRFO_16690"/>
<dbReference type="RefSeq" id="XP_068366380.1">
    <property type="nucleotide sequence ID" value="XM_068499136.1"/>
</dbReference>
<gene>
    <name evidence="2" type="ORF">TRFO_16690</name>
</gene>
<proteinExistence type="predicted"/>
<evidence type="ECO:0000313" key="2">
    <source>
        <dbReference type="EMBL" id="OHT13244.1"/>
    </source>
</evidence>